<proteinExistence type="inferred from homology"/>
<evidence type="ECO:0000256" key="7">
    <source>
        <dbReference type="SAM" id="Phobius"/>
    </source>
</evidence>
<gene>
    <name evidence="9" type="ORF">KUA55_11190</name>
</gene>
<dbReference type="Pfam" id="PF02308">
    <property type="entry name" value="MgtC"/>
    <property type="match status" value="1"/>
</dbReference>
<organism evidence="9 10">
    <name type="scientific">Enterococcus alishanensis</name>
    <dbReference type="NCBI Taxonomy" id="1303817"/>
    <lineage>
        <taxon>Bacteria</taxon>
        <taxon>Bacillati</taxon>
        <taxon>Bacillota</taxon>
        <taxon>Bacilli</taxon>
        <taxon>Lactobacillales</taxon>
        <taxon>Enterococcaceae</taxon>
        <taxon>Enterococcus</taxon>
    </lineage>
</organism>
<keyword evidence="4 7" id="KW-0812">Transmembrane</keyword>
<keyword evidence="6 7" id="KW-0472">Membrane</keyword>
<evidence type="ECO:0000313" key="10">
    <source>
        <dbReference type="Proteomes" id="UP000774130"/>
    </source>
</evidence>
<comment type="caution">
    <text evidence="9">The sequence shown here is derived from an EMBL/GenBank/DDBJ whole genome shotgun (WGS) entry which is preliminary data.</text>
</comment>
<feature type="transmembrane region" description="Helical" evidence="7">
    <location>
        <begin position="78"/>
        <end position="96"/>
    </location>
</feature>
<dbReference type="PANTHER" id="PTHR33778">
    <property type="entry name" value="PROTEIN MGTC"/>
    <property type="match status" value="1"/>
</dbReference>
<evidence type="ECO:0000256" key="6">
    <source>
        <dbReference type="ARBA" id="ARBA00023136"/>
    </source>
</evidence>
<feature type="transmembrane region" description="Helical" evidence="7">
    <location>
        <begin position="6"/>
        <end position="23"/>
    </location>
</feature>
<evidence type="ECO:0000256" key="4">
    <source>
        <dbReference type="ARBA" id="ARBA00022692"/>
    </source>
</evidence>
<dbReference type="RefSeq" id="WP_218326375.1">
    <property type="nucleotide sequence ID" value="NZ_JAHUZB010000004.1"/>
</dbReference>
<evidence type="ECO:0000256" key="2">
    <source>
        <dbReference type="ARBA" id="ARBA00009298"/>
    </source>
</evidence>
<keyword evidence="5 7" id="KW-1133">Transmembrane helix</keyword>
<evidence type="ECO:0000256" key="3">
    <source>
        <dbReference type="ARBA" id="ARBA00022475"/>
    </source>
</evidence>
<dbReference type="Proteomes" id="UP000774130">
    <property type="component" value="Unassembled WGS sequence"/>
</dbReference>
<protein>
    <submittedName>
        <fullName evidence="9">MgtC/SapB family protein</fullName>
    </submittedName>
</protein>
<reference evidence="9 10" key="1">
    <citation type="submission" date="2021-06" db="EMBL/GenBank/DDBJ databases">
        <title>Enterococcus alishanensis sp. nov., a novel lactic acid bacterium isolated from fresh coffee beans.</title>
        <authorList>
            <person name="Chen Y.-S."/>
        </authorList>
    </citation>
    <scope>NUCLEOTIDE SEQUENCE [LARGE SCALE GENOMIC DNA]</scope>
    <source>
        <strain evidence="9 10">ALS3</strain>
    </source>
</reference>
<keyword evidence="3" id="KW-1003">Cell membrane</keyword>
<keyword evidence="10" id="KW-1185">Reference proteome</keyword>
<dbReference type="PANTHER" id="PTHR33778:SF1">
    <property type="entry name" value="MAGNESIUM TRANSPORTER YHID-RELATED"/>
    <property type="match status" value="1"/>
</dbReference>
<evidence type="ECO:0000256" key="5">
    <source>
        <dbReference type="ARBA" id="ARBA00022989"/>
    </source>
</evidence>
<evidence type="ECO:0000256" key="1">
    <source>
        <dbReference type="ARBA" id="ARBA00004651"/>
    </source>
</evidence>
<comment type="subcellular location">
    <subcellularLocation>
        <location evidence="1">Cell membrane</location>
        <topology evidence="1">Multi-pass membrane protein</topology>
    </subcellularLocation>
</comment>
<sequence length="229" mass="25188">MNLINILEPLLFSILVSSMIGYNRETKSSPAGMRTYNLVCLGAVILTIISKELSEATAQAVITNPELKGIISADSSKIIAQIVSGIGFLGAGTIIVSQKRVKGLSTASSLWVTAAIGIAVGLRYYLLALFSSLLVVVILATFNKIIPFQSLKNLAITISSVETEKMITEYFKNNQITVKNLTTKVYTNEDRKYYTNMYTIKPRHVTDMHHLIIDLARIDDISSIEILDV</sequence>
<evidence type="ECO:0000313" key="9">
    <source>
        <dbReference type="EMBL" id="MBV7391246.1"/>
    </source>
</evidence>
<dbReference type="InterPro" id="IPR049177">
    <property type="entry name" value="MgtC_SapB_SrpB_YhiD_N"/>
</dbReference>
<feature type="transmembrane region" description="Helical" evidence="7">
    <location>
        <begin position="126"/>
        <end position="146"/>
    </location>
</feature>
<accession>A0ABS6TE86</accession>
<comment type="similarity">
    <text evidence="2">Belongs to the MgtC/SapB family.</text>
</comment>
<feature type="transmembrane region" description="Helical" evidence="7">
    <location>
        <begin position="35"/>
        <end position="53"/>
    </location>
</feature>
<evidence type="ECO:0000259" key="8">
    <source>
        <dbReference type="Pfam" id="PF02308"/>
    </source>
</evidence>
<feature type="domain" description="MgtC/SapB/SrpB/YhiD N-terminal" evidence="8">
    <location>
        <begin position="10"/>
        <end position="145"/>
    </location>
</feature>
<dbReference type="EMBL" id="JAHUZB010000004">
    <property type="protein sequence ID" value="MBV7391246.1"/>
    <property type="molecule type" value="Genomic_DNA"/>
</dbReference>
<name>A0ABS6TE86_9ENTE</name>
<dbReference type="InterPro" id="IPR003416">
    <property type="entry name" value="MgtC/SapB/SrpB/YhiD_fam"/>
</dbReference>